<dbReference type="EMBL" id="CP049889">
    <property type="protein sequence ID" value="QIK50605.1"/>
    <property type="molecule type" value="Genomic_DNA"/>
</dbReference>
<name>A0A6G7WE60_9LACT</name>
<evidence type="ECO:0000313" key="1">
    <source>
        <dbReference type="EMBL" id="QIK50605.1"/>
    </source>
</evidence>
<sequence>MKQWYVFEMNGFTEEEAQRLFDKVFSKVEWAEEHSMGISHLTERGVADLKKHVFRQGESE</sequence>
<dbReference type="KEGG" id="jpo:G7058_00125"/>
<protein>
    <submittedName>
        <fullName evidence="1">Uncharacterized protein</fullName>
    </submittedName>
</protein>
<dbReference type="RefSeq" id="WP_166061648.1">
    <property type="nucleotide sequence ID" value="NZ_CP049889.1"/>
</dbReference>
<dbReference type="GeneID" id="94551660"/>
<gene>
    <name evidence="1" type="ORF">G7058_00125</name>
</gene>
<evidence type="ECO:0000313" key="2">
    <source>
        <dbReference type="Proteomes" id="UP000501830"/>
    </source>
</evidence>
<proteinExistence type="predicted"/>
<keyword evidence="2" id="KW-1185">Reference proteome</keyword>
<organism evidence="1 2">
    <name type="scientific">Jeotgalibaca porci</name>
    <dbReference type="NCBI Taxonomy" id="1868793"/>
    <lineage>
        <taxon>Bacteria</taxon>
        <taxon>Bacillati</taxon>
        <taxon>Bacillota</taxon>
        <taxon>Bacilli</taxon>
        <taxon>Lactobacillales</taxon>
        <taxon>Carnobacteriaceae</taxon>
        <taxon>Jeotgalibaca</taxon>
    </lineage>
</organism>
<dbReference type="Proteomes" id="UP000501830">
    <property type="component" value="Chromosome"/>
</dbReference>
<reference evidence="1 2" key="1">
    <citation type="journal article" date="2017" name="Int. J. Syst. Evol. Microbiol.">
        <title>Jeotgalibaca porci sp. nov. and Jeotgalibaca arthritidis sp. nov., isolated from pigs, and emended description of the genus Jeotgalibaca.</title>
        <authorList>
            <person name="Zamora L."/>
            <person name="Perez-Sancho M."/>
            <person name="Dominguez L."/>
            <person name="Fernandez-Garayzabal J.F."/>
            <person name="Vela A.I."/>
        </authorList>
    </citation>
    <scope>NUCLEOTIDE SEQUENCE [LARGE SCALE GENOMIC DNA]</scope>
    <source>
        <strain evidence="1 2">CCUG 69148</strain>
    </source>
</reference>
<dbReference type="AlphaFoldDB" id="A0A6G7WE60"/>
<accession>A0A6G7WE60</accession>